<dbReference type="InterPro" id="IPR010998">
    <property type="entry name" value="Integrase_recombinase_N"/>
</dbReference>
<accession>A0ABX1L7L7</accession>
<dbReference type="InterPro" id="IPR004107">
    <property type="entry name" value="Integrase_SAM-like_N"/>
</dbReference>
<organism evidence="3 4">
    <name type="scientific">Levilactobacillus tujiorum</name>
    <dbReference type="NCBI Taxonomy" id="2912243"/>
    <lineage>
        <taxon>Bacteria</taxon>
        <taxon>Bacillati</taxon>
        <taxon>Bacillota</taxon>
        <taxon>Bacilli</taxon>
        <taxon>Lactobacillales</taxon>
        <taxon>Lactobacillaceae</taxon>
        <taxon>Levilactobacillus</taxon>
    </lineage>
</organism>
<dbReference type="Gene3D" id="1.10.150.130">
    <property type="match status" value="1"/>
</dbReference>
<protein>
    <submittedName>
        <fullName evidence="3">Site-specific integrase</fullName>
    </submittedName>
</protein>
<name>A0ABX1L7L7_9LACO</name>
<dbReference type="Pfam" id="PF02899">
    <property type="entry name" value="Phage_int_SAM_1"/>
    <property type="match status" value="1"/>
</dbReference>
<dbReference type="Proteomes" id="UP000707477">
    <property type="component" value="Unassembled WGS sequence"/>
</dbReference>
<keyword evidence="1" id="KW-0238">DNA-binding</keyword>
<sequence>MSQDYPYQDSFNRVLQQRAMAQATQDEYNATLTDFFKYLENFNPTYQRDHRVNQLQTPDVEQYLGMLVDARQIQNQTYNKVLSHLNVYFKFLFSHSWTPYLPTLDLKSKPKQAAQPVNYQWVDQLDSLLADPRLHVYTRLTLLLIAHGYPVQAFLAPNFTATLDTHTWNAAAQQFLTELHAFLAPLQQRFQSQDWLLKQRAAADPHLTLPGLHKYLRPDQALVGFSLSPTVLYQGYLVNYLRRHPQLSDREAIAALHLEPDSIDYYRRLARHAD</sequence>
<proteinExistence type="predicted"/>
<dbReference type="RefSeq" id="WP_168850007.1">
    <property type="nucleotide sequence ID" value="NZ_JAAVSD010000026.1"/>
</dbReference>
<feature type="domain" description="Integrase SAM-like N-terminal" evidence="2">
    <location>
        <begin position="11"/>
        <end position="93"/>
    </location>
</feature>
<dbReference type="SUPFAM" id="SSF56349">
    <property type="entry name" value="DNA breaking-rejoining enzymes"/>
    <property type="match status" value="1"/>
</dbReference>
<dbReference type="InterPro" id="IPR011010">
    <property type="entry name" value="DNA_brk_join_enz"/>
</dbReference>
<dbReference type="EMBL" id="JAAVSD010000026">
    <property type="protein sequence ID" value="NLR30321.1"/>
    <property type="molecule type" value="Genomic_DNA"/>
</dbReference>
<gene>
    <name evidence="3" type="ORF">HEQ44_08980</name>
</gene>
<keyword evidence="4" id="KW-1185">Reference proteome</keyword>
<comment type="caution">
    <text evidence="3">The sequence shown here is derived from an EMBL/GenBank/DDBJ whole genome shotgun (WGS) entry which is preliminary data.</text>
</comment>
<evidence type="ECO:0000313" key="3">
    <source>
        <dbReference type="EMBL" id="NLR30321.1"/>
    </source>
</evidence>
<evidence type="ECO:0000313" key="4">
    <source>
        <dbReference type="Proteomes" id="UP000707477"/>
    </source>
</evidence>
<reference evidence="3 4" key="1">
    <citation type="submission" date="2020-03" db="EMBL/GenBank/DDBJ databases">
        <authorList>
            <person name="Zhang Z."/>
            <person name="Guo Z."/>
            <person name="Hou Q."/>
            <person name="Shen X."/>
        </authorList>
    </citation>
    <scope>NUCLEOTIDE SEQUENCE [LARGE SCALE GENOMIC DNA]</scope>
    <source>
        <strain evidence="3 4">HBUAS51329</strain>
    </source>
</reference>
<evidence type="ECO:0000259" key="2">
    <source>
        <dbReference type="Pfam" id="PF02899"/>
    </source>
</evidence>
<evidence type="ECO:0000256" key="1">
    <source>
        <dbReference type="ARBA" id="ARBA00023125"/>
    </source>
</evidence>